<proteinExistence type="predicted"/>
<feature type="transmembrane region" description="Helical" evidence="2">
    <location>
        <begin position="32"/>
        <end position="52"/>
    </location>
</feature>
<name>A0A2N9GMK8_FAGSY</name>
<evidence type="ECO:0000256" key="2">
    <source>
        <dbReference type="SAM" id="Phobius"/>
    </source>
</evidence>
<sequence length="82" mass="9931">MNNNTQPEEKQPEEKQKPEEKKLEEEKRKRSILLRVLFFVAATMFQSCFEAFGEDLFHQSKVLCNHLWEKLLILYENMNKTR</sequence>
<feature type="compositionally biased region" description="Basic and acidic residues" evidence="1">
    <location>
        <begin position="7"/>
        <end position="27"/>
    </location>
</feature>
<keyword evidence="2" id="KW-1133">Transmembrane helix</keyword>
<evidence type="ECO:0000256" key="1">
    <source>
        <dbReference type="SAM" id="MobiDB-lite"/>
    </source>
</evidence>
<protein>
    <submittedName>
        <fullName evidence="3">Uncharacterized protein</fullName>
    </submittedName>
</protein>
<feature type="region of interest" description="Disordered" evidence="1">
    <location>
        <begin position="1"/>
        <end position="27"/>
    </location>
</feature>
<keyword evidence="2" id="KW-0472">Membrane</keyword>
<keyword evidence="2" id="KW-0812">Transmembrane</keyword>
<dbReference type="AlphaFoldDB" id="A0A2N9GMK8"/>
<gene>
    <name evidence="3" type="ORF">FSB_LOCUS31568</name>
</gene>
<reference evidence="3" key="1">
    <citation type="submission" date="2018-02" db="EMBL/GenBank/DDBJ databases">
        <authorList>
            <person name="Cohen D.B."/>
            <person name="Kent A.D."/>
        </authorList>
    </citation>
    <scope>NUCLEOTIDE SEQUENCE</scope>
</reference>
<dbReference type="EMBL" id="OIVN01002446">
    <property type="protein sequence ID" value="SPD03686.1"/>
    <property type="molecule type" value="Genomic_DNA"/>
</dbReference>
<evidence type="ECO:0000313" key="3">
    <source>
        <dbReference type="EMBL" id="SPD03686.1"/>
    </source>
</evidence>
<accession>A0A2N9GMK8</accession>
<organism evidence="3">
    <name type="scientific">Fagus sylvatica</name>
    <name type="common">Beechnut</name>
    <dbReference type="NCBI Taxonomy" id="28930"/>
    <lineage>
        <taxon>Eukaryota</taxon>
        <taxon>Viridiplantae</taxon>
        <taxon>Streptophyta</taxon>
        <taxon>Embryophyta</taxon>
        <taxon>Tracheophyta</taxon>
        <taxon>Spermatophyta</taxon>
        <taxon>Magnoliopsida</taxon>
        <taxon>eudicotyledons</taxon>
        <taxon>Gunneridae</taxon>
        <taxon>Pentapetalae</taxon>
        <taxon>rosids</taxon>
        <taxon>fabids</taxon>
        <taxon>Fagales</taxon>
        <taxon>Fagaceae</taxon>
        <taxon>Fagus</taxon>
    </lineage>
</organism>